<protein>
    <submittedName>
        <fullName evidence="1">Uncharacterized protein</fullName>
    </submittedName>
</protein>
<reference evidence="1 2" key="1">
    <citation type="submission" date="2024-05" db="EMBL/GenBank/DDBJ databases">
        <title>Genome sequencing and assembly of Indian major carp, Cirrhinus mrigala (Hamilton, 1822).</title>
        <authorList>
            <person name="Mohindra V."/>
            <person name="Chowdhury L.M."/>
            <person name="Lal K."/>
            <person name="Jena J.K."/>
        </authorList>
    </citation>
    <scope>NUCLEOTIDE SEQUENCE [LARGE SCALE GENOMIC DNA]</scope>
    <source>
        <strain evidence="1">CM1030</strain>
        <tissue evidence="1">Blood</tissue>
    </source>
</reference>
<dbReference type="AlphaFoldDB" id="A0ABD0N100"/>
<feature type="non-terminal residue" evidence="1">
    <location>
        <position position="1"/>
    </location>
</feature>
<dbReference type="EMBL" id="JAMKFB020000025">
    <property type="protein sequence ID" value="KAL0155855.1"/>
    <property type="molecule type" value="Genomic_DNA"/>
</dbReference>
<dbReference type="InterPro" id="IPR011013">
    <property type="entry name" value="Gal_mutarotase_sf_dom"/>
</dbReference>
<evidence type="ECO:0000313" key="2">
    <source>
        <dbReference type="Proteomes" id="UP001529510"/>
    </source>
</evidence>
<keyword evidence="2" id="KW-1185">Reference proteome</keyword>
<gene>
    <name evidence="1" type="ORF">M9458_050118</name>
</gene>
<feature type="non-terminal residue" evidence="1">
    <location>
        <position position="65"/>
    </location>
</feature>
<dbReference type="SUPFAM" id="SSF74650">
    <property type="entry name" value="Galactose mutarotase-like"/>
    <property type="match status" value="1"/>
</dbReference>
<accession>A0ABD0N100</accession>
<name>A0ABD0N100_CIRMR</name>
<sequence length="65" mass="7065">PVDSRPVSFPSLLGHMTSTILNHEVLALPVLPRKHGVPPMRTFAPLAGTLPCDFHLLNLRSIQSA</sequence>
<comment type="caution">
    <text evidence="1">The sequence shown here is derived from an EMBL/GenBank/DDBJ whole genome shotgun (WGS) entry which is preliminary data.</text>
</comment>
<dbReference type="Proteomes" id="UP001529510">
    <property type="component" value="Unassembled WGS sequence"/>
</dbReference>
<organism evidence="1 2">
    <name type="scientific">Cirrhinus mrigala</name>
    <name type="common">Mrigala</name>
    <dbReference type="NCBI Taxonomy" id="683832"/>
    <lineage>
        <taxon>Eukaryota</taxon>
        <taxon>Metazoa</taxon>
        <taxon>Chordata</taxon>
        <taxon>Craniata</taxon>
        <taxon>Vertebrata</taxon>
        <taxon>Euteleostomi</taxon>
        <taxon>Actinopterygii</taxon>
        <taxon>Neopterygii</taxon>
        <taxon>Teleostei</taxon>
        <taxon>Ostariophysi</taxon>
        <taxon>Cypriniformes</taxon>
        <taxon>Cyprinidae</taxon>
        <taxon>Labeoninae</taxon>
        <taxon>Labeonini</taxon>
        <taxon>Cirrhinus</taxon>
    </lineage>
</organism>
<proteinExistence type="predicted"/>
<evidence type="ECO:0000313" key="1">
    <source>
        <dbReference type="EMBL" id="KAL0155855.1"/>
    </source>
</evidence>